<evidence type="ECO:0000313" key="3">
    <source>
        <dbReference type="EMBL" id="PVU88519.1"/>
    </source>
</evidence>
<dbReference type="EMBL" id="MBFS01003143">
    <property type="protein sequence ID" value="PVU88519.1"/>
    <property type="molecule type" value="Genomic_DNA"/>
</dbReference>
<proteinExistence type="predicted"/>
<reference evidence="3 4" key="1">
    <citation type="journal article" date="2018" name="MBio">
        <title>Comparative Genomics Reveals the Core Gene Toolbox for the Fungus-Insect Symbiosis.</title>
        <authorList>
            <person name="Wang Y."/>
            <person name="Stata M."/>
            <person name="Wang W."/>
            <person name="Stajich J.E."/>
            <person name="White M.M."/>
            <person name="Moncalvo J.M."/>
        </authorList>
    </citation>
    <scope>NUCLEOTIDE SEQUENCE [LARGE SCALE GENOMIC DNA]</scope>
    <source>
        <strain evidence="3 4">SC-DP-2</strain>
    </source>
</reference>
<keyword evidence="4" id="KW-1185">Reference proteome</keyword>
<dbReference type="AlphaFoldDB" id="A0A2T9Y857"/>
<comment type="caution">
    <text evidence="3">The sequence shown here is derived from an EMBL/GenBank/DDBJ whole genome shotgun (WGS) entry which is preliminary data.</text>
</comment>
<protein>
    <submittedName>
        <fullName evidence="3">Uncharacterized protein</fullName>
    </submittedName>
</protein>
<evidence type="ECO:0000256" key="2">
    <source>
        <dbReference type="SAM" id="Phobius"/>
    </source>
</evidence>
<keyword evidence="2" id="KW-0472">Membrane</keyword>
<feature type="compositionally biased region" description="Polar residues" evidence="1">
    <location>
        <begin position="42"/>
        <end position="54"/>
    </location>
</feature>
<feature type="compositionally biased region" description="Polar residues" evidence="1">
    <location>
        <begin position="21"/>
        <end position="34"/>
    </location>
</feature>
<evidence type="ECO:0000256" key="1">
    <source>
        <dbReference type="SAM" id="MobiDB-lite"/>
    </source>
</evidence>
<organism evidence="3 4">
    <name type="scientific">Smittium megazygosporum</name>
    <dbReference type="NCBI Taxonomy" id="133381"/>
    <lineage>
        <taxon>Eukaryota</taxon>
        <taxon>Fungi</taxon>
        <taxon>Fungi incertae sedis</taxon>
        <taxon>Zoopagomycota</taxon>
        <taxon>Kickxellomycotina</taxon>
        <taxon>Harpellomycetes</taxon>
        <taxon>Harpellales</taxon>
        <taxon>Legeriomycetaceae</taxon>
        <taxon>Smittium</taxon>
    </lineage>
</organism>
<dbReference type="Proteomes" id="UP000245609">
    <property type="component" value="Unassembled WGS sequence"/>
</dbReference>
<evidence type="ECO:0000313" key="4">
    <source>
        <dbReference type="Proteomes" id="UP000245609"/>
    </source>
</evidence>
<gene>
    <name evidence="3" type="ORF">BB560_006365</name>
</gene>
<keyword evidence="2" id="KW-1133">Transmembrane helix</keyword>
<sequence length="846" mass="94767">MTLSNIQGVKNQQNNEQVLFDNTNPVNDLDPSNTQEEEQPLLASSNEQSVPKNDSVSRDNNKIIFTKTTGRTVFHLLIVFTTISLFWLIILPVTLGLIAKRSSPELVNVNISNIDSDSVVFNADLPFSLPISAPVKVSIDEMKILDTRASVPCNHLVNKCSGKTMAKVEMDNFVIEKSAQSTKVKGKFLVSSGERLGKFISNELEENVIGKSRNKVHIKGYISISSMGLVVRNIPISQFVDISTKNIEYTPKITRLERINQNSLDTDPEIVACFDITHNTGQISEINLPEMSLGLRFLNETLFNVRLSEIRYGYKKAQACMTLRMISFKNKEHLYTVEHLLNSIINRERGVIHIDNLDILNYAFKSKSEIQTTPSELSWIISTITNIKIKPSDINEIISLPKELPGNPEFSIKKGFISLDGSIDDGFSPVVSGNPTASIEVSKAEIFRGIFTVSKVAGSVSFYETPRQNTTLKSNAAENRVPLFSVPNLRMPIRSTFTNKRVSMEAKLRNTKVMLVRSPVSRLVSWVKSTMKTKTVSGRLKAKLDITFNIIGHPVVVRNVKFEIPVKYKPELERGGEDSMEKLSPQITYINIDDITSDYVKSSVYVNTINTSGMGFYLSDLDLKVGYENHTLLNFSLNQFDLKEGNFTNRINIELYTGKHISNFEKFVYTLGSGYPGCTSVKPLDAFLEDFNQTIVINTNDTEVVKSGRPIIRPVLESVKLHLFTGSLKATVVNPVFGQPIYLTQVNGSSYYNKTLIGTLKKSFIEYYNDGSINCSKCVLFKPNERTETPSLPGTIRNLKAILDLLRNSPTNKLSVDSDVYIDLLVGKYPFTFHINRNGVPVEFGF</sequence>
<name>A0A2T9Y857_9FUNG</name>
<dbReference type="OrthoDB" id="5596576at2759"/>
<feature type="transmembrane region" description="Helical" evidence="2">
    <location>
        <begin position="73"/>
        <end position="99"/>
    </location>
</feature>
<feature type="region of interest" description="Disordered" evidence="1">
    <location>
        <begin position="21"/>
        <end position="56"/>
    </location>
</feature>
<keyword evidence="2" id="KW-0812">Transmembrane</keyword>
<dbReference type="STRING" id="133381.A0A2T9Y857"/>
<accession>A0A2T9Y857</accession>